<comment type="caution">
    <text evidence="1">The sequence shown here is derived from an EMBL/GenBank/DDBJ whole genome shotgun (WGS) entry which is preliminary data.</text>
</comment>
<proteinExistence type="predicted"/>
<accession>A0A930YAX7</accession>
<organism evidence="1">
    <name type="scientific">Gallibacterium anatis</name>
    <dbReference type="NCBI Taxonomy" id="750"/>
    <lineage>
        <taxon>Bacteria</taxon>
        <taxon>Pseudomonadati</taxon>
        <taxon>Pseudomonadota</taxon>
        <taxon>Gammaproteobacteria</taxon>
        <taxon>Pasteurellales</taxon>
        <taxon>Pasteurellaceae</taxon>
        <taxon>Gallibacterium</taxon>
    </lineage>
</organism>
<protein>
    <submittedName>
        <fullName evidence="1">Uncharacterized protein</fullName>
    </submittedName>
</protein>
<dbReference type="EMBL" id="JADION010000051">
    <property type="protein sequence ID" value="MBF4103073.1"/>
    <property type="molecule type" value="Genomic_DNA"/>
</dbReference>
<name>A0A930YAX7_9PAST</name>
<dbReference type="AlphaFoldDB" id="A0A930YAX7"/>
<gene>
    <name evidence="1" type="ORF">INT80_14040</name>
</gene>
<sequence>MADQFLQFLALVRRHKILLAKVRDVCRYHAPIEPHYDQLRHQVLTEKPLIPQTSAINRPNSGLRYGKTL</sequence>
<evidence type="ECO:0000313" key="1">
    <source>
        <dbReference type="EMBL" id="MBF4103073.1"/>
    </source>
</evidence>
<reference evidence="1" key="1">
    <citation type="submission" date="2020-11" db="EMBL/GenBank/DDBJ databases">
        <title>Gallibacterium anatis 1637, full genome, WGS.</title>
        <authorList>
            <person name="Laishevtcev A.I."/>
            <person name="Yakimova E.A."/>
            <person name="Petkovich D."/>
            <person name="Stepanova T.V."/>
            <person name="Kalendr R.S."/>
            <person name="Rubalsky E.O."/>
            <person name="Zulkarneev E.R."/>
            <person name="Aleshkin A.V."/>
        </authorList>
    </citation>
    <scope>NUCLEOTIDE SEQUENCE</scope>
    <source>
        <strain evidence="1">1637</strain>
    </source>
</reference>